<sequence length="238" mass="27189">MKVVILAAGVGSRLRPETEDKPKAMIRVADKPLVQYQVESVRKAGFKDEDIVVLGGYKMERIQEHFAGTSIQFIHNPEYDTMNNIYSFLLTEQIGDDLLLINSDDFYDDRLIPVILDASDRTAILVDTHKVLTEESMRVQMDSDHRLQWINKKMALDEGDGEYIGISKLARPELKVLYEKARKMIDAGDTQAWYENVYEACASEVLIKCVDTEGYSWVEIDDFNDLETAKKLASRVRS</sequence>
<accession>A0A1G6PSA3</accession>
<dbReference type="AlphaFoldDB" id="A0A1G6PSA3"/>
<dbReference type="PANTHER" id="PTHR43584">
    <property type="entry name" value="NUCLEOTIDYL TRANSFERASE"/>
    <property type="match status" value="1"/>
</dbReference>
<feature type="domain" description="Nucleotidyl transferase" evidence="3">
    <location>
        <begin position="2"/>
        <end position="123"/>
    </location>
</feature>
<dbReference type="RefSeq" id="WP_091571834.1">
    <property type="nucleotide sequence ID" value="NZ_FMZA01000018.1"/>
</dbReference>
<gene>
    <name evidence="4" type="ORF">SAMN04488112_11820</name>
</gene>
<evidence type="ECO:0000313" key="5">
    <source>
        <dbReference type="Proteomes" id="UP000199387"/>
    </source>
</evidence>
<dbReference type="GO" id="GO:0016779">
    <property type="term" value="F:nucleotidyltransferase activity"/>
    <property type="evidence" value="ECO:0007669"/>
    <property type="project" value="UniProtKB-KW"/>
</dbReference>
<dbReference type="PANTHER" id="PTHR43584:SF5">
    <property type="entry name" value="PROTEIN LICC"/>
    <property type="match status" value="1"/>
</dbReference>
<evidence type="ECO:0000259" key="3">
    <source>
        <dbReference type="Pfam" id="PF00483"/>
    </source>
</evidence>
<dbReference type="OrthoDB" id="9803871at2"/>
<evidence type="ECO:0000256" key="1">
    <source>
        <dbReference type="ARBA" id="ARBA00022679"/>
    </source>
</evidence>
<dbReference type="InterPro" id="IPR029044">
    <property type="entry name" value="Nucleotide-diphossugar_trans"/>
</dbReference>
<dbReference type="CDD" id="cd02523">
    <property type="entry name" value="PC_cytidylyltransferase"/>
    <property type="match status" value="1"/>
</dbReference>
<dbReference type="EMBL" id="FMZA01000018">
    <property type="protein sequence ID" value="SDC83110.1"/>
    <property type="molecule type" value="Genomic_DNA"/>
</dbReference>
<dbReference type="Gene3D" id="3.90.550.10">
    <property type="entry name" value="Spore Coat Polysaccharide Biosynthesis Protein SpsA, Chain A"/>
    <property type="match status" value="1"/>
</dbReference>
<proteinExistence type="predicted"/>
<dbReference type="InterPro" id="IPR050065">
    <property type="entry name" value="GlmU-like"/>
</dbReference>
<dbReference type="Proteomes" id="UP000199387">
    <property type="component" value="Unassembled WGS sequence"/>
</dbReference>
<keyword evidence="5" id="KW-1185">Reference proteome</keyword>
<keyword evidence="1" id="KW-0808">Transferase</keyword>
<dbReference type="Pfam" id="PF00483">
    <property type="entry name" value="NTP_transferase"/>
    <property type="match status" value="1"/>
</dbReference>
<evidence type="ECO:0000256" key="2">
    <source>
        <dbReference type="ARBA" id="ARBA00022695"/>
    </source>
</evidence>
<dbReference type="InterPro" id="IPR005835">
    <property type="entry name" value="NTP_transferase_dom"/>
</dbReference>
<evidence type="ECO:0000313" key="4">
    <source>
        <dbReference type="EMBL" id="SDC83110.1"/>
    </source>
</evidence>
<dbReference type="STRING" id="1236220.SAMN04488112_11820"/>
<name>A0A1G6PSA3_9BACL</name>
<protein>
    <submittedName>
        <fullName evidence="4">Choline kinase</fullName>
    </submittedName>
</protein>
<organism evidence="4 5">
    <name type="scientific">Melghirimyces thermohalophilus</name>
    <dbReference type="NCBI Taxonomy" id="1236220"/>
    <lineage>
        <taxon>Bacteria</taxon>
        <taxon>Bacillati</taxon>
        <taxon>Bacillota</taxon>
        <taxon>Bacilli</taxon>
        <taxon>Bacillales</taxon>
        <taxon>Thermoactinomycetaceae</taxon>
        <taxon>Melghirimyces</taxon>
    </lineage>
</organism>
<dbReference type="GO" id="GO:0016301">
    <property type="term" value="F:kinase activity"/>
    <property type="evidence" value="ECO:0007669"/>
    <property type="project" value="UniProtKB-KW"/>
</dbReference>
<keyword evidence="2" id="KW-0548">Nucleotidyltransferase</keyword>
<reference evidence="4 5" key="1">
    <citation type="submission" date="2016-10" db="EMBL/GenBank/DDBJ databases">
        <authorList>
            <person name="de Groot N.N."/>
        </authorList>
    </citation>
    <scope>NUCLEOTIDE SEQUENCE [LARGE SCALE GENOMIC DNA]</scope>
    <source>
        <strain evidence="4 5">DSM 45514</strain>
    </source>
</reference>
<dbReference type="SUPFAM" id="SSF53448">
    <property type="entry name" value="Nucleotide-diphospho-sugar transferases"/>
    <property type="match status" value="1"/>
</dbReference>
<keyword evidence="4" id="KW-0418">Kinase</keyword>